<organism evidence="1 2">
    <name type="scientific">Salipaludibacillus keqinensis</name>
    <dbReference type="NCBI Taxonomy" id="2045207"/>
    <lineage>
        <taxon>Bacteria</taxon>
        <taxon>Bacillati</taxon>
        <taxon>Bacillota</taxon>
        <taxon>Bacilli</taxon>
        <taxon>Bacillales</taxon>
        <taxon>Bacillaceae</taxon>
    </lineage>
</organism>
<reference evidence="1 2" key="1">
    <citation type="submission" date="2017-10" db="EMBL/GenBank/DDBJ databases">
        <title>Bacillus sp. nov., a halophilic bacterium isolated from a Keqin Lake.</title>
        <authorList>
            <person name="Wang H."/>
        </authorList>
    </citation>
    <scope>NUCLEOTIDE SEQUENCE [LARGE SCALE GENOMIC DNA]</scope>
    <source>
        <strain evidence="1 2">KQ-12</strain>
    </source>
</reference>
<keyword evidence="2" id="KW-1185">Reference proteome</keyword>
<evidence type="ECO:0000313" key="2">
    <source>
        <dbReference type="Proteomes" id="UP000248214"/>
    </source>
</evidence>
<dbReference type="OrthoDB" id="2871307at2"/>
<name>A0A323TXN1_9BACI</name>
<dbReference type="Proteomes" id="UP000248214">
    <property type="component" value="Unassembled WGS sequence"/>
</dbReference>
<protein>
    <submittedName>
        <fullName evidence="1">Uncharacterized protein</fullName>
    </submittedName>
</protein>
<accession>A0A323TXN1</accession>
<sequence length="150" mass="17877">MKMILSILVGVQIIASPIYAEEVNNIDKDLAIESMYCLEELDNTAQLQPHFKYYHELIIEKHRPDLLEEWKQVDRDREAIDKKIREYNKEKRDDVYEGISNNWYTKHAIVQQQFLSAVKERESEKIKISLSHLLSLKKSWNIEMKEALKE</sequence>
<comment type="caution">
    <text evidence="1">The sequence shown here is derived from an EMBL/GenBank/DDBJ whole genome shotgun (WGS) entry which is preliminary data.</text>
</comment>
<gene>
    <name evidence="1" type="ORF">CR194_02250</name>
</gene>
<dbReference type="EMBL" id="PDOD01000001">
    <property type="protein sequence ID" value="PYZ94375.1"/>
    <property type="molecule type" value="Genomic_DNA"/>
</dbReference>
<evidence type="ECO:0000313" key="1">
    <source>
        <dbReference type="EMBL" id="PYZ94375.1"/>
    </source>
</evidence>
<dbReference type="RefSeq" id="WP_110608008.1">
    <property type="nucleotide sequence ID" value="NZ_PDOD01000001.1"/>
</dbReference>
<dbReference type="AlphaFoldDB" id="A0A323TXN1"/>
<proteinExistence type="predicted"/>